<dbReference type="EMBL" id="JBGMDY010000009">
    <property type="protein sequence ID" value="KAL2321979.1"/>
    <property type="molecule type" value="Genomic_DNA"/>
</dbReference>
<dbReference type="AlphaFoldDB" id="A0ABD1LEM9"/>
<protein>
    <submittedName>
        <fullName evidence="1">Uncharacterized protein</fullName>
    </submittedName>
</protein>
<organism evidence="1 2">
    <name type="scientific">Flemingia macrophylla</name>
    <dbReference type="NCBI Taxonomy" id="520843"/>
    <lineage>
        <taxon>Eukaryota</taxon>
        <taxon>Viridiplantae</taxon>
        <taxon>Streptophyta</taxon>
        <taxon>Embryophyta</taxon>
        <taxon>Tracheophyta</taxon>
        <taxon>Spermatophyta</taxon>
        <taxon>Magnoliopsida</taxon>
        <taxon>eudicotyledons</taxon>
        <taxon>Gunneridae</taxon>
        <taxon>Pentapetalae</taxon>
        <taxon>rosids</taxon>
        <taxon>fabids</taxon>
        <taxon>Fabales</taxon>
        <taxon>Fabaceae</taxon>
        <taxon>Papilionoideae</taxon>
        <taxon>50 kb inversion clade</taxon>
        <taxon>NPAAA clade</taxon>
        <taxon>indigoferoid/millettioid clade</taxon>
        <taxon>Phaseoleae</taxon>
        <taxon>Flemingia</taxon>
    </lineage>
</organism>
<evidence type="ECO:0000313" key="1">
    <source>
        <dbReference type="EMBL" id="KAL2321979.1"/>
    </source>
</evidence>
<evidence type="ECO:0000313" key="2">
    <source>
        <dbReference type="Proteomes" id="UP001603857"/>
    </source>
</evidence>
<proteinExistence type="predicted"/>
<keyword evidence="2" id="KW-1185">Reference proteome</keyword>
<accession>A0ABD1LEM9</accession>
<name>A0ABD1LEM9_9FABA</name>
<sequence length="99" mass="11259">MTLLGYVPPSINQDPSFDGPCQYSMHDWVGSLLTKGKTWNLNFNATFLLITVSLQNVFNSTLPILWRCRTTRTSSFLPPLFHYSVPINTYCKNINISLS</sequence>
<comment type="caution">
    <text evidence="1">The sequence shown here is derived from an EMBL/GenBank/DDBJ whole genome shotgun (WGS) entry which is preliminary data.</text>
</comment>
<reference evidence="1 2" key="1">
    <citation type="submission" date="2024-08" db="EMBL/GenBank/DDBJ databases">
        <title>Insights into the chromosomal genome structure of Flemingia macrophylla.</title>
        <authorList>
            <person name="Ding Y."/>
            <person name="Zhao Y."/>
            <person name="Bi W."/>
            <person name="Wu M."/>
            <person name="Zhao G."/>
            <person name="Gong Y."/>
            <person name="Li W."/>
            <person name="Zhang P."/>
        </authorList>
    </citation>
    <scope>NUCLEOTIDE SEQUENCE [LARGE SCALE GENOMIC DNA]</scope>
    <source>
        <strain evidence="1">DYQJB</strain>
        <tissue evidence="1">Leaf</tissue>
    </source>
</reference>
<dbReference type="Proteomes" id="UP001603857">
    <property type="component" value="Unassembled WGS sequence"/>
</dbReference>
<gene>
    <name evidence="1" type="ORF">Fmac_026358</name>
</gene>